<name>A0A0A3JZI2_9BACL</name>
<reference evidence="2 3" key="1">
    <citation type="submission" date="2014-02" db="EMBL/GenBank/DDBJ databases">
        <title>Draft genome sequence of Lysinibacillus massiliensis CCUG 49529.</title>
        <authorList>
            <person name="Zhang F."/>
            <person name="Wang G."/>
            <person name="Zhang L."/>
        </authorList>
    </citation>
    <scope>NUCLEOTIDE SEQUENCE [LARGE SCALE GENOMIC DNA]</scope>
    <source>
        <strain evidence="2 3">CCUG 49529</strain>
    </source>
</reference>
<dbReference type="Pfam" id="PF19700">
    <property type="entry name" value="DUF6198"/>
    <property type="match status" value="1"/>
</dbReference>
<dbReference type="PANTHER" id="PTHR40078">
    <property type="entry name" value="INTEGRAL MEMBRANE PROTEIN-RELATED"/>
    <property type="match status" value="1"/>
</dbReference>
<dbReference type="InterPro" id="IPR038750">
    <property type="entry name" value="YczE/YyaS-like"/>
</dbReference>
<keyword evidence="1" id="KW-0812">Transmembrane</keyword>
<feature type="transmembrane region" description="Helical" evidence="1">
    <location>
        <begin position="108"/>
        <end position="130"/>
    </location>
</feature>
<dbReference type="Proteomes" id="UP000030595">
    <property type="component" value="Unassembled WGS sequence"/>
</dbReference>
<feature type="transmembrane region" description="Helical" evidence="1">
    <location>
        <begin position="47"/>
        <end position="70"/>
    </location>
</feature>
<keyword evidence="3" id="KW-1185">Reference proteome</keyword>
<dbReference type="OrthoDB" id="154912at2"/>
<comment type="caution">
    <text evidence="2">The sequence shown here is derived from an EMBL/GenBank/DDBJ whole genome shotgun (WGS) entry which is preliminary data.</text>
</comment>
<proteinExistence type="predicted"/>
<gene>
    <name evidence="2" type="ORF">CD30_00790</name>
</gene>
<dbReference type="eggNOG" id="COG2364">
    <property type="taxonomic scope" value="Bacteria"/>
</dbReference>
<evidence type="ECO:0000313" key="3">
    <source>
        <dbReference type="Proteomes" id="UP000030595"/>
    </source>
</evidence>
<feature type="transmembrane region" description="Helical" evidence="1">
    <location>
        <begin position="7"/>
        <end position="27"/>
    </location>
</feature>
<dbReference type="RefSeq" id="WP_036171013.1">
    <property type="nucleotide sequence ID" value="NZ_AVCZ01000001.1"/>
</dbReference>
<protein>
    <submittedName>
        <fullName evidence="2">Membrane protein</fullName>
    </submittedName>
</protein>
<keyword evidence="1" id="KW-1133">Transmembrane helix</keyword>
<evidence type="ECO:0000313" key="2">
    <source>
        <dbReference type="EMBL" id="KGR92382.1"/>
    </source>
</evidence>
<organism evidence="2 3">
    <name type="scientific">Ureibacillus massiliensis 4400831 = CIP 108448 = CCUG 49529</name>
    <dbReference type="NCBI Taxonomy" id="1211035"/>
    <lineage>
        <taxon>Bacteria</taxon>
        <taxon>Bacillati</taxon>
        <taxon>Bacillota</taxon>
        <taxon>Bacilli</taxon>
        <taxon>Bacillales</taxon>
        <taxon>Caryophanaceae</taxon>
        <taxon>Ureibacillus</taxon>
    </lineage>
</organism>
<accession>A0A0A3JZI2</accession>
<evidence type="ECO:0000256" key="1">
    <source>
        <dbReference type="SAM" id="Phobius"/>
    </source>
</evidence>
<dbReference type="AlphaFoldDB" id="A0A0A3JZI2"/>
<feature type="transmembrane region" description="Helical" evidence="1">
    <location>
        <begin position="77"/>
        <end position="96"/>
    </location>
</feature>
<sequence>MRKVYSWRWGFFVIGLLVMTLGFTMVIKGQDVGTGAWDVLHIALFDHFGLSIGSWNIITGLIVIAFTCIMTRKIPKVGTWINMVICGFFVDFYYWILPDATSMAAQVFYFLSGLIILGFGCGMYIAPNLGTGPRDTLMMWIVEKLGGSIKVARMSMELGVALLGWFLGGPLGVGTVVIAICSGYVVQFSLPYCRKMLLKFIGNMEGIKPFF</sequence>
<dbReference type="EMBL" id="JPVQ01000001">
    <property type="protein sequence ID" value="KGR92382.1"/>
    <property type="molecule type" value="Genomic_DNA"/>
</dbReference>
<keyword evidence="1" id="KW-0472">Membrane</keyword>
<dbReference type="PANTHER" id="PTHR40078:SF1">
    <property type="entry name" value="INTEGRAL MEMBRANE PROTEIN"/>
    <property type="match status" value="1"/>
</dbReference>